<comment type="caution">
    <text evidence="2">The sequence shown here is derived from an EMBL/GenBank/DDBJ whole genome shotgun (WGS) entry which is preliminary data.</text>
</comment>
<reference evidence="3" key="1">
    <citation type="journal article" date="2019" name="Int. J. Syst. Evol. Microbiol.">
        <title>The Global Catalogue of Microorganisms (GCM) 10K type strain sequencing project: providing services to taxonomists for standard genome sequencing and annotation.</title>
        <authorList>
            <consortium name="The Broad Institute Genomics Platform"/>
            <consortium name="The Broad Institute Genome Sequencing Center for Infectious Disease"/>
            <person name="Wu L."/>
            <person name="Ma J."/>
        </authorList>
    </citation>
    <scope>NUCLEOTIDE SEQUENCE [LARGE SCALE GENOMIC DNA]</scope>
    <source>
        <strain evidence="3">JCM 16904</strain>
    </source>
</reference>
<dbReference type="RefSeq" id="WP_344874734.1">
    <property type="nucleotide sequence ID" value="NZ_BAAAZP010000027.1"/>
</dbReference>
<evidence type="ECO:0000313" key="3">
    <source>
        <dbReference type="Proteomes" id="UP001500902"/>
    </source>
</evidence>
<dbReference type="PROSITE" id="PS51318">
    <property type="entry name" value="TAT"/>
    <property type="match status" value="1"/>
</dbReference>
<keyword evidence="1" id="KW-0732">Signal</keyword>
<accession>A0ABP7BAG5</accession>
<feature type="chain" id="PRO_5046377165" description="Secreted protein" evidence="1">
    <location>
        <begin position="33"/>
        <end position="127"/>
    </location>
</feature>
<dbReference type="EMBL" id="BAAAZP010000027">
    <property type="protein sequence ID" value="GAA3654617.1"/>
    <property type="molecule type" value="Genomic_DNA"/>
</dbReference>
<keyword evidence="3" id="KW-1185">Reference proteome</keyword>
<evidence type="ECO:0000256" key="1">
    <source>
        <dbReference type="SAM" id="SignalP"/>
    </source>
</evidence>
<proteinExistence type="predicted"/>
<sequence>MSRTSRRRTVSAAACFILAAGLTTTVSSPALADHQVWNTHGSDYAVSSAAYDELWVCDREADDNAFRIEYFLRSGGGTRTLRDANGSASGCGHIDLGSQRLDRWCLAETGELCGGADYVRPTVSRPH</sequence>
<gene>
    <name evidence="2" type="ORF">GCM10022224_017000</name>
</gene>
<dbReference type="InterPro" id="IPR006311">
    <property type="entry name" value="TAT_signal"/>
</dbReference>
<feature type="signal peptide" evidence="1">
    <location>
        <begin position="1"/>
        <end position="32"/>
    </location>
</feature>
<organism evidence="2 3">
    <name type="scientific">Nonomuraea antimicrobica</name>
    <dbReference type="NCBI Taxonomy" id="561173"/>
    <lineage>
        <taxon>Bacteria</taxon>
        <taxon>Bacillati</taxon>
        <taxon>Actinomycetota</taxon>
        <taxon>Actinomycetes</taxon>
        <taxon>Streptosporangiales</taxon>
        <taxon>Streptosporangiaceae</taxon>
        <taxon>Nonomuraea</taxon>
    </lineage>
</organism>
<dbReference type="Proteomes" id="UP001500902">
    <property type="component" value="Unassembled WGS sequence"/>
</dbReference>
<evidence type="ECO:0000313" key="2">
    <source>
        <dbReference type="EMBL" id="GAA3654617.1"/>
    </source>
</evidence>
<protein>
    <recommendedName>
        <fullName evidence="4">Secreted protein</fullName>
    </recommendedName>
</protein>
<evidence type="ECO:0008006" key="4">
    <source>
        <dbReference type="Google" id="ProtNLM"/>
    </source>
</evidence>
<name>A0ABP7BAG5_9ACTN</name>